<protein>
    <submittedName>
        <fullName evidence="1">Uncharacterized protein</fullName>
    </submittedName>
</protein>
<evidence type="ECO:0000313" key="2">
    <source>
        <dbReference type="Proteomes" id="UP000499080"/>
    </source>
</evidence>
<evidence type="ECO:0000313" key="1">
    <source>
        <dbReference type="EMBL" id="GBO30958.1"/>
    </source>
</evidence>
<name>A0A4Y2W324_ARAVE</name>
<dbReference type="Proteomes" id="UP000499080">
    <property type="component" value="Unassembled WGS sequence"/>
</dbReference>
<reference evidence="1 2" key="1">
    <citation type="journal article" date="2019" name="Sci. Rep.">
        <title>Orb-weaving spider Araneus ventricosus genome elucidates the spidroin gene catalogue.</title>
        <authorList>
            <person name="Kono N."/>
            <person name="Nakamura H."/>
            <person name="Ohtoshi R."/>
            <person name="Moran D.A.P."/>
            <person name="Shinohara A."/>
            <person name="Yoshida Y."/>
            <person name="Fujiwara M."/>
            <person name="Mori M."/>
            <person name="Tomita M."/>
            <person name="Arakawa K."/>
        </authorList>
    </citation>
    <scope>NUCLEOTIDE SEQUENCE [LARGE SCALE GENOMIC DNA]</scope>
</reference>
<comment type="caution">
    <text evidence="1">The sequence shown here is derived from an EMBL/GenBank/DDBJ whole genome shotgun (WGS) entry which is preliminary data.</text>
</comment>
<dbReference type="EMBL" id="BGPR01054172">
    <property type="protein sequence ID" value="GBO30958.1"/>
    <property type="molecule type" value="Genomic_DNA"/>
</dbReference>
<keyword evidence="2" id="KW-1185">Reference proteome</keyword>
<proteinExistence type="predicted"/>
<organism evidence="1 2">
    <name type="scientific">Araneus ventricosus</name>
    <name type="common">Orbweaver spider</name>
    <name type="synonym">Epeira ventricosa</name>
    <dbReference type="NCBI Taxonomy" id="182803"/>
    <lineage>
        <taxon>Eukaryota</taxon>
        <taxon>Metazoa</taxon>
        <taxon>Ecdysozoa</taxon>
        <taxon>Arthropoda</taxon>
        <taxon>Chelicerata</taxon>
        <taxon>Arachnida</taxon>
        <taxon>Araneae</taxon>
        <taxon>Araneomorphae</taxon>
        <taxon>Entelegynae</taxon>
        <taxon>Araneoidea</taxon>
        <taxon>Araneidae</taxon>
        <taxon>Araneus</taxon>
    </lineage>
</organism>
<sequence>MTPEPAYPYTIFRAHKREDIQPQRIGRRAFDPNDLAGSLIQRFFGGIGFRAWSLRAPRPRPSGPPRFYVGYNLSVCLVQVKSVEGQISSLYVVRKFAELFRPKCSPRPLTMIRNCVVHLKIVRM</sequence>
<gene>
    <name evidence="1" type="ORF">AVEN_132587_1</name>
</gene>
<accession>A0A4Y2W324</accession>
<dbReference type="AlphaFoldDB" id="A0A4Y2W324"/>